<name>A0A561PZ31_9HYPH</name>
<gene>
    <name evidence="2" type="ORF">FHW37_12143</name>
</gene>
<organism evidence="2 3">
    <name type="scientific">Neorhizobium alkalisoli</name>
    <dbReference type="NCBI Taxonomy" id="528178"/>
    <lineage>
        <taxon>Bacteria</taxon>
        <taxon>Pseudomonadati</taxon>
        <taxon>Pseudomonadota</taxon>
        <taxon>Alphaproteobacteria</taxon>
        <taxon>Hyphomicrobiales</taxon>
        <taxon>Rhizobiaceae</taxon>
        <taxon>Rhizobium/Agrobacterium group</taxon>
        <taxon>Neorhizobium</taxon>
    </lineage>
</organism>
<reference evidence="2 3" key="1">
    <citation type="submission" date="2019-06" db="EMBL/GenBank/DDBJ databases">
        <title>Sorghum-associated microbial communities from plants grown in Nebraska, USA.</title>
        <authorList>
            <person name="Schachtman D."/>
        </authorList>
    </citation>
    <scope>NUCLEOTIDE SEQUENCE [LARGE SCALE GENOMIC DNA]</scope>
    <source>
        <strain evidence="2 3">1225</strain>
    </source>
</reference>
<feature type="compositionally biased region" description="Basic and acidic residues" evidence="1">
    <location>
        <begin position="1"/>
        <end position="11"/>
    </location>
</feature>
<sequence length="128" mass="13364">MLNETAPRDADAGSCDLEPIHRRGSIQPQGVTDPSLNVVGAAGDSGPAILGRVEVAVQGSDLFTLGKSPDSPHQGVSAEPGAVLNPHASFKVRTEEVGHKARASPCRRLCPFTKIAWSVPSIGLPSYQ</sequence>
<dbReference type="Proteomes" id="UP000320653">
    <property type="component" value="Unassembled WGS sequence"/>
</dbReference>
<keyword evidence="3" id="KW-1185">Reference proteome</keyword>
<evidence type="ECO:0000256" key="1">
    <source>
        <dbReference type="SAM" id="MobiDB-lite"/>
    </source>
</evidence>
<protein>
    <submittedName>
        <fullName evidence="2">Uncharacterized protein</fullName>
    </submittedName>
</protein>
<comment type="caution">
    <text evidence="2">The sequence shown here is derived from an EMBL/GenBank/DDBJ whole genome shotgun (WGS) entry which is preliminary data.</text>
</comment>
<proteinExistence type="predicted"/>
<evidence type="ECO:0000313" key="2">
    <source>
        <dbReference type="EMBL" id="TWF43373.1"/>
    </source>
</evidence>
<dbReference type="RefSeq" id="WP_145643730.1">
    <property type="nucleotide sequence ID" value="NZ_VIWP01000021.1"/>
</dbReference>
<dbReference type="InterPro" id="IPR035965">
    <property type="entry name" value="PAS-like_dom_sf"/>
</dbReference>
<evidence type="ECO:0000313" key="3">
    <source>
        <dbReference type="Proteomes" id="UP000320653"/>
    </source>
</evidence>
<accession>A0A561PZ31</accession>
<dbReference type="AlphaFoldDB" id="A0A561PZ31"/>
<dbReference type="SUPFAM" id="SSF55785">
    <property type="entry name" value="PYP-like sensor domain (PAS domain)"/>
    <property type="match status" value="1"/>
</dbReference>
<dbReference type="EMBL" id="VIWP01000021">
    <property type="protein sequence ID" value="TWF43373.1"/>
    <property type="molecule type" value="Genomic_DNA"/>
</dbReference>
<feature type="region of interest" description="Disordered" evidence="1">
    <location>
        <begin position="1"/>
        <end position="32"/>
    </location>
</feature>